<organism evidence="5 6">
    <name type="scientific">Micropruina glycogenica</name>
    <dbReference type="NCBI Taxonomy" id="75385"/>
    <lineage>
        <taxon>Bacteria</taxon>
        <taxon>Bacillati</taxon>
        <taxon>Actinomycetota</taxon>
        <taxon>Actinomycetes</taxon>
        <taxon>Propionibacteriales</taxon>
        <taxon>Nocardioidaceae</taxon>
        <taxon>Micropruina</taxon>
    </lineage>
</organism>
<dbReference type="Gene3D" id="3.30.43.10">
    <property type="entry name" value="Uridine Diphospho-n-acetylenolpyruvylglucosamine Reductase, domain 2"/>
    <property type="match status" value="1"/>
</dbReference>
<dbReference type="PANTHER" id="PTHR43762:SF1">
    <property type="entry name" value="D-ARABINONO-1,4-LACTONE OXIDASE"/>
    <property type="match status" value="1"/>
</dbReference>
<protein>
    <submittedName>
        <fullName evidence="5">FAD binding domain-containing protein</fullName>
    </submittedName>
</protein>
<dbReference type="InterPro" id="IPR016170">
    <property type="entry name" value="Cytok_DH_C_sf"/>
</dbReference>
<dbReference type="Pfam" id="PF09129">
    <property type="entry name" value="Chol_subst-bind"/>
    <property type="match status" value="1"/>
</dbReference>
<dbReference type="KEGG" id="mgg:MPLG2_0377"/>
<evidence type="ECO:0000313" key="6">
    <source>
        <dbReference type="Proteomes" id="UP000238164"/>
    </source>
</evidence>
<dbReference type="GO" id="GO:0016899">
    <property type="term" value="F:oxidoreductase activity, acting on the CH-OH group of donors, oxygen as acceptor"/>
    <property type="evidence" value="ECO:0007669"/>
    <property type="project" value="InterPro"/>
</dbReference>
<keyword evidence="2" id="KW-0274">FAD</keyword>
<dbReference type="InterPro" id="IPR016166">
    <property type="entry name" value="FAD-bd_PCMH"/>
</dbReference>
<dbReference type="RefSeq" id="WP_105184655.1">
    <property type="nucleotide sequence ID" value="NZ_BAAAGO010000024.1"/>
</dbReference>
<dbReference type="InterPro" id="IPR016167">
    <property type="entry name" value="FAD-bd_PCMH_sub1"/>
</dbReference>
<evidence type="ECO:0000256" key="1">
    <source>
        <dbReference type="ARBA" id="ARBA00022630"/>
    </source>
</evidence>
<dbReference type="AlphaFoldDB" id="A0A2N9JCB9"/>
<dbReference type="EMBL" id="LT985188">
    <property type="protein sequence ID" value="SPD85413.1"/>
    <property type="molecule type" value="Genomic_DNA"/>
</dbReference>
<dbReference type="InterPro" id="IPR036318">
    <property type="entry name" value="FAD-bd_PCMH-like_sf"/>
</dbReference>
<keyword evidence="6" id="KW-1185">Reference proteome</keyword>
<evidence type="ECO:0000259" key="4">
    <source>
        <dbReference type="PROSITE" id="PS51387"/>
    </source>
</evidence>
<evidence type="ECO:0000313" key="5">
    <source>
        <dbReference type="EMBL" id="SPD85413.1"/>
    </source>
</evidence>
<dbReference type="OrthoDB" id="1489106at2"/>
<dbReference type="Gene3D" id="3.30.465.10">
    <property type="match status" value="1"/>
</dbReference>
<gene>
    <name evidence="5" type="ORF">MPLG2_0377</name>
</gene>
<dbReference type="InterPro" id="IPR016164">
    <property type="entry name" value="FAD-linked_Oxase-like_C"/>
</dbReference>
<name>A0A2N9JCB9_9ACTN</name>
<evidence type="ECO:0000256" key="3">
    <source>
        <dbReference type="ARBA" id="ARBA00023002"/>
    </source>
</evidence>
<dbReference type="PANTHER" id="PTHR43762">
    <property type="entry name" value="L-GULONOLACTONE OXIDASE"/>
    <property type="match status" value="1"/>
</dbReference>
<dbReference type="SUPFAM" id="SSF56176">
    <property type="entry name" value="FAD-binding/transporter-associated domain-like"/>
    <property type="match status" value="1"/>
</dbReference>
<dbReference type="InterPro" id="IPR010031">
    <property type="entry name" value="FAD_lactone_oxidase-like"/>
</dbReference>
<evidence type="ECO:0000256" key="2">
    <source>
        <dbReference type="ARBA" id="ARBA00022827"/>
    </source>
</evidence>
<sequence length="674" mass="71604">MIQAQRIELTNSAWVILDWTVSAGTYRQTASINLTRSHSATVDLAGQPWAEGTIVTPDVVVEADLRRQPPPPPEPVQLTMNGRTAHYEVTGYTYDWTVNAGAVDPPTPPPVLPGFPSSVPLNLLPYSNWDRQIVLPPTLTCAPLSTDDLALVCNWAQDNGYQLRPRGVMHGWSPLTVTPSTPSNGRVLLVDLTKGFAGMELLPAGNGLPTRVRVGAGATMLELLTFLEAQPGGGGSAPGYSFPHTPAPGDLTVGGVLAIGAHGTAVPGAPGDDFAASYGSLSNQVVNLTVVATDPANPGARYTARTLTRDEPATKAVLTHVGRALVTEATLQVVPNYNLRCLSITDLPSATIFAAPTVADPVPANSFASFLDSMGRVEIIWYPFSDNPWLHTWQVAPTKPSSSIAVSTPFNYPFADYVPDGLQNLITHLVNGDPSLTPAVGQMAARVTAFGLDGENWAGVSGTYPVSRDIWGPSKNSLLYIQATTLKVTANGYAIHLRRADVQQAVHDLIGQYTSMLTGYAAKGSYPVNSALELRVTALDDPSRVGVAAAESPVISALGQGPVDVANGWDIAVWFDVLTIPGTEGADQFYAELETWLIERFSGTAGAVLPEWSKGWAYTATGGPWTSTDFLTHVRSTVSDGRSNTEDWAWEAATLTSMDGANLFTNPFLGTLFG</sequence>
<dbReference type="SUPFAM" id="SSF55103">
    <property type="entry name" value="FAD-linked oxidases, C-terminal domain"/>
    <property type="match status" value="1"/>
</dbReference>
<keyword evidence="1" id="KW-0285">Flavoprotein</keyword>
<dbReference type="InterPro" id="IPR015213">
    <property type="entry name" value="Cholesterol_OX_subst-bd"/>
</dbReference>
<keyword evidence="3" id="KW-0560">Oxidoreductase</keyword>
<proteinExistence type="predicted"/>
<dbReference type="Proteomes" id="UP000238164">
    <property type="component" value="Chromosome 1"/>
</dbReference>
<dbReference type="Gene3D" id="3.40.462.10">
    <property type="entry name" value="FAD-linked oxidases, C-terminal domain"/>
    <property type="match status" value="1"/>
</dbReference>
<dbReference type="GO" id="GO:0071949">
    <property type="term" value="F:FAD binding"/>
    <property type="evidence" value="ECO:0007669"/>
    <property type="project" value="InterPro"/>
</dbReference>
<dbReference type="PROSITE" id="PS51387">
    <property type="entry name" value="FAD_PCMH"/>
    <property type="match status" value="1"/>
</dbReference>
<accession>A0A2N9JCB9</accession>
<dbReference type="InterPro" id="IPR006094">
    <property type="entry name" value="Oxid_FAD_bind_N"/>
</dbReference>
<dbReference type="Pfam" id="PF01565">
    <property type="entry name" value="FAD_binding_4"/>
    <property type="match status" value="1"/>
</dbReference>
<reference evidence="5 6" key="1">
    <citation type="submission" date="2018-02" db="EMBL/GenBank/DDBJ databases">
        <authorList>
            <person name="Cohen D.B."/>
            <person name="Kent A.D."/>
        </authorList>
    </citation>
    <scope>NUCLEOTIDE SEQUENCE [LARGE SCALE GENOMIC DNA]</scope>
    <source>
        <strain evidence="5">1</strain>
    </source>
</reference>
<feature type="domain" description="FAD-binding PCMH-type" evidence="4">
    <location>
        <begin position="132"/>
        <end position="336"/>
    </location>
</feature>
<dbReference type="InterPro" id="IPR016169">
    <property type="entry name" value="FAD-bd_PCMH_sub2"/>
</dbReference>